<keyword evidence="1" id="KW-0934">Plastid</keyword>
<dbReference type="AlphaFoldDB" id="A0A2P0QI17"/>
<accession>A0A2P0QI17</accession>
<proteinExistence type="predicted"/>
<sequence>MKFNSFLKLEPSICLGVNLHTNLKTKENCGKGHLILKVFKNIPIHLNTSIDLLPPRQKTITLEVYTNLQNTSAYLSQNLKSSGGKPTEELSNLEVISRESECYWSAQPRIDISGNSEYLKTSVNLLHINIPQYIRDRSTYQNLISPPGELNTPVISTTTPFIDKSCVILSVILLV</sequence>
<evidence type="ECO:0000313" key="1">
    <source>
        <dbReference type="EMBL" id="ARO74372.1"/>
    </source>
</evidence>
<geneLocation type="chloroplast" evidence="1"/>
<organism evidence="1">
    <name type="scientific">Codium arenicola</name>
    <dbReference type="NCBI Taxonomy" id="1191365"/>
    <lineage>
        <taxon>Eukaryota</taxon>
        <taxon>Viridiplantae</taxon>
        <taxon>Chlorophyta</taxon>
        <taxon>core chlorophytes</taxon>
        <taxon>Ulvophyceae</taxon>
        <taxon>TCBD clade</taxon>
        <taxon>Bryopsidales</taxon>
        <taxon>Bryopsidineae</taxon>
        <taxon>Codiaceae</taxon>
        <taxon>Codium</taxon>
    </lineage>
</organism>
<name>A0A2P0QI17_9CHLO</name>
<dbReference type="GeneID" id="37276353"/>
<gene>
    <name evidence="1" type="primary">orf175</name>
</gene>
<reference evidence="1" key="1">
    <citation type="submission" date="2017-03" db="EMBL/GenBank/DDBJ databases">
        <title>Chloroplast genome evolution in siphonous green algae.</title>
        <authorList>
            <person name="Cremen M.C."/>
            <person name="Marcelino V.R."/>
            <person name="Verbruggen H."/>
        </authorList>
    </citation>
    <scope>NUCLEOTIDE SEQUENCE</scope>
</reference>
<keyword evidence="1" id="KW-0150">Chloroplast</keyword>
<dbReference type="RefSeq" id="YP_009472718.1">
    <property type="nucleotide sequence ID" value="NC_037366.1"/>
</dbReference>
<dbReference type="EMBL" id="KY819066">
    <property type="protein sequence ID" value="ARO74372.1"/>
    <property type="molecule type" value="Genomic_DNA"/>
</dbReference>
<protein>
    <submittedName>
        <fullName evidence="1">Uncharacterized protein</fullName>
    </submittedName>
</protein>